<proteinExistence type="predicted"/>
<evidence type="ECO:0000313" key="2">
    <source>
        <dbReference type="Proteomes" id="UP000309215"/>
    </source>
</evidence>
<organism evidence="1 2">
    <name type="scientific">Polyangium fumosum</name>
    <dbReference type="NCBI Taxonomy" id="889272"/>
    <lineage>
        <taxon>Bacteria</taxon>
        <taxon>Pseudomonadati</taxon>
        <taxon>Myxococcota</taxon>
        <taxon>Polyangia</taxon>
        <taxon>Polyangiales</taxon>
        <taxon>Polyangiaceae</taxon>
        <taxon>Polyangium</taxon>
    </lineage>
</organism>
<comment type="caution">
    <text evidence="1">The sequence shown here is derived from an EMBL/GenBank/DDBJ whole genome shotgun (WGS) entry which is preliminary data.</text>
</comment>
<gene>
    <name evidence="1" type="ORF">E8A74_03875</name>
</gene>
<dbReference type="EMBL" id="SSMQ01000003">
    <property type="protein sequence ID" value="TKD12256.1"/>
    <property type="molecule type" value="Genomic_DNA"/>
</dbReference>
<dbReference type="RefSeq" id="WP_136927554.1">
    <property type="nucleotide sequence ID" value="NZ_SSMQ01000003.1"/>
</dbReference>
<name>A0A4U1JIF9_9BACT</name>
<keyword evidence="2" id="KW-1185">Reference proteome</keyword>
<dbReference type="AlphaFoldDB" id="A0A4U1JIF9"/>
<evidence type="ECO:0000313" key="1">
    <source>
        <dbReference type="EMBL" id="TKD12256.1"/>
    </source>
</evidence>
<dbReference type="Proteomes" id="UP000309215">
    <property type="component" value="Unassembled WGS sequence"/>
</dbReference>
<protein>
    <submittedName>
        <fullName evidence="1">Uncharacterized protein</fullName>
    </submittedName>
</protein>
<accession>A0A4U1JIF9</accession>
<reference evidence="1 2" key="1">
    <citation type="submission" date="2019-04" db="EMBL/GenBank/DDBJ databases">
        <authorList>
            <person name="Li Y."/>
            <person name="Wang J."/>
        </authorList>
    </citation>
    <scope>NUCLEOTIDE SEQUENCE [LARGE SCALE GENOMIC DNA]</scope>
    <source>
        <strain evidence="1 2">DSM 14668</strain>
    </source>
</reference>
<sequence length="149" mass="16405">MKKFAFGCAGVLLVLLGVSIAAVHVSMQQIEKASQTMFQQFAVGAPVIPFSLAPTGRTYVSFRHDDQKPCLTATVSGDRVTFSYEERHESVDTADFQKKLVSLREIVAPCTRLSVDVFPSIPIPPRASLVVRYDPQGNVSKLEAPHIWD</sequence>